<feature type="region of interest" description="Disordered" evidence="2">
    <location>
        <begin position="1"/>
        <end position="41"/>
    </location>
</feature>
<organism evidence="4 5">
    <name type="scientific">Marchantia polymorpha</name>
    <name type="common">Common liverwort</name>
    <name type="synonym">Marchantia aquatica</name>
    <dbReference type="NCBI Taxonomy" id="3197"/>
    <lineage>
        <taxon>Eukaryota</taxon>
        <taxon>Viridiplantae</taxon>
        <taxon>Streptophyta</taxon>
        <taxon>Embryophyta</taxon>
        <taxon>Marchantiophyta</taxon>
        <taxon>Marchantiopsida</taxon>
        <taxon>Marchantiidae</taxon>
        <taxon>Marchantiales</taxon>
        <taxon>Marchantiaceae</taxon>
        <taxon>Marchantia</taxon>
    </lineage>
</organism>
<reference evidence="4" key="2">
    <citation type="submission" date="2017-12" db="EMBL/GenBank/DDBJ databases">
        <title>WGS assembly of Marchantia polymorpha.</title>
        <authorList>
            <person name="Bowman J.L."/>
            <person name="Kohchi T."/>
            <person name="Yamato K.T."/>
            <person name="Jenkins J."/>
            <person name="Shu S."/>
            <person name="Ishizaki K."/>
            <person name="Yamaoka S."/>
            <person name="Nishihama R."/>
            <person name="Nakamura Y."/>
            <person name="Berger F."/>
            <person name="Adam C."/>
            <person name="Aki S.S."/>
            <person name="Althoff F."/>
            <person name="Araki T."/>
            <person name="Arteaga-Vazquez M.A."/>
            <person name="Balasubrmanian S."/>
            <person name="Bauer D."/>
            <person name="Boehm C.R."/>
            <person name="Briginshaw L."/>
            <person name="Caballero-Perez J."/>
            <person name="Catarino B."/>
            <person name="Chen F."/>
            <person name="Chiyoda S."/>
            <person name="Chovatia M."/>
            <person name="Davies K.M."/>
            <person name="Delmans M."/>
            <person name="Demura T."/>
            <person name="Dierschke T."/>
            <person name="Dolan L."/>
            <person name="Dorantes-Acosta A.E."/>
            <person name="Eklund D.M."/>
            <person name="Florent S.N."/>
            <person name="Flores-Sandoval E."/>
            <person name="Fujiyama A."/>
            <person name="Fukuzawa H."/>
            <person name="Galik B."/>
            <person name="Grimanelli D."/>
            <person name="Grimwood J."/>
            <person name="Grossniklaus U."/>
            <person name="Hamada T."/>
            <person name="Haseloff J."/>
            <person name="Hetherington A.J."/>
            <person name="Higo A."/>
            <person name="Hirakawa Y."/>
            <person name="Hundley H.N."/>
            <person name="Ikeda Y."/>
            <person name="Inoue K."/>
            <person name="Inoue S."/>
            <person name="Ishida S."/>
            <person name="Jia Q."/>
            <person name="Kakita M."/>
            <person name="Kanazawa T."/>
            <person name="Kawai Y."/>
            <person name="Kawashima T."/>
            <person name="Kennedy M."/>
            <person name="Kinose K."/>
            <person name="Kinoshita T."/>
            <person name="Kohara Y."/>
            <person name="Koide E."/>
            <person name="Komatsu K."/>
            <person name="Kopischke S."/>
            <person name="Kubo M."/>
            <person name="Kyozuka J."/>
            <person name="Lagercrantz U."/>
            <person name="Lin S.S."/>
            <person name="Lindquist E."/>
            <person name="Lipzen A.M."/>
            <person name="Lu C."/>
            <person name="Luna E.D."/>
            <person name="Martienssen R.A."/>
            <person name="Minamino N."/>
            <person name="Mizutani M."/>
            <person name="Mizutani M."/>
            <person name="Mochizuki N."/>
            <person name="Monte I."/>
            <person name="Mosher R."/>
            <person name="Nagasaki H."/>
            <person name="Nakagami H."/>
            <person name="Naramoto S."/>
            <person name="Nishitani K."/>
            <person name="Ohtani M."/>
            <person name="Okamoto T."/>
            <person name="Okumura M."/>
            <person name="Phillips J."/>
            <person name="Pollak B."/>
            <person name="Reinders A."/>
            <person name="Roevekamp M."/>
            <person name="Sano R."/>
            <person name="Sawa S."/>
            <person name="Schmid M.W."/>
            <person name="Shirakawa M."/>
            <person name="Solano R."/>
            <person name="Spunde A."/>
            <person name="Suetsugu N."/>
            <person name="Sugano S."/>
            <person name="Sugiyama A."/>
            <person name="Sun R."/>
            <person name="Suzuki Y."/>
            <person name="Takenaka M."/>
            <person name="Takezawa D."/>
            <person name="Tomogane H."/>
            <person name="Tsuzuki M."/>
            <person name="Ueda T."/>
            <person name="Umeda M."/>
            <person name="Ward J.M."/>
            <person name="Watanabe Y."/>
            <person name="Yazaki K."/>
            <person name="Yokoyama R."/>
            <person name="Yoshitake Y."/>
            <person name="Yotsui I."/>
            <person name="Zachgo S."/>
            <person name="Schmutz J."/>
        </authorList>
    </citation>
    <scope>NUCLEOTIDE SEQUENCE [LARGE SCALE GENOMIC DNA]</scope>
    <source>
        <strain evidence="4">Tak-1</strain>
    </source>
</reference>
<evidence type="ECO:0000256" key="2">
    <source>
        <dbReference type="SAM" id="MobiDB-lite"/>
    </source>
</evidence>
<dbReference type="EMBL" id="KZ772680">
    <property type="protein sequence ID" value="PTQ47459.1"/>
    <property type="molecule type" value="Genomic_DNA"/>
</dbReference>
<dbReference type="Pfam" id="PF10157">
    <property type="entry name" value="BORCS6"/>
    <property type="match status" value="1"/>
</dbReference>
<dbReference type="Gramene" id="Mp8g10130.1">
    <property type="protein sequence ID" value="Mp8g10130.1.cds"/>
    <property type="gene ID" value="Mp8g10130"/>
</dbReference>
<evidence type="ECO:0000313" key="4">
    <source>
        <dbReference type="EMBL" id="PTQ47459.1"/>
    </source>
</evidence>
<sequence length="195" mass="20855">MDRDVVSVGASRAVPVTSGEAGAGSRNLHVSEENSADVTENSVLKNLADSVEVAENGAKEAEEGAITNLNGFADYGRREHPQRDREVQLAMQMADAVEDDAHAVARSLTALLSSLKSALSEVTTSSVANMRLENEAAGQVQDAAIDAASKGNRFVNACLRLNEEMKGMERVANQLEALKLKVDQVESQANRFISR</sequence>
<dbReference type="PANTHER" id="PTHR39708:SF2">
    <property type="entry name" value="BLOC-1-RELATED COMPLEX SUBUNIT 6 C-TERMINAL HELIX DOMAIN-CONTAINING PROTEIN"/>
    <property type="match status" value="1"/>
</dbReference>
<feature type="coiled-coil region" evidence="1">
    <location>
        <begin position="158"/>
        <end position="195"/>
    </location>
</feature>
<reference evidence="5" key="1">
    <citation type="journal article" date="2017" name="Cell">
        <title>Insights into land plant evolution garnered from the Marchantia polymorpha genome.</title>
        <authorList>
            <person name="Bowman J.L."/>
            <person name="Kohchi T."/>
            <person name="Yamato K.T."/>
            <person name="Jenkins J."/>
            <person name="Shu S."/>
            <person name="Ishizaki K."/>
            <person name="Yamaoka S."/>
            <person name="Nishihama R."/>
            <person name="Nakamura Y."/>
            <person name="Berger F."/>
            <person name="Adam C."/>
            <person name="Aki S.S."/>
            <person name="Althoff F."/>
            <person name="Araki T."/>
            <person name="Arteaga-Vazquez M.A."/>
            <person name="Balasubrmanian S."/>
            <person name="Barry K."/>
            <person name="Bauer D."/>
            <person name="Boehm C.R."/>
            <person name="Briginshaw L."/>
            <person name="Caballero-Perez J."/>
            <person name="Catarino B."/>
            <person name="Chen F."/>
            <person name="Chiyoda S."/>
            <person name="Chovatia M."/>
            <person name="Davies K.M."/>
            <person name="Delmans M."/>
            <person name="Demura T."/>
            <person name="Dierschke T."/>
            <person name="Dolan L."/>
            <person name="Dorantes-Acosta A.E."/>
            <person name="Eklund D.M."/>
            <person name="Florent S.N."/>
            <person name="Flores-Sandoval E."/>
            <person name="Fujiyama A."/>
            <person name="Fukuzawa H."/>
            <person name="Galik B."/>
            <person name="Grimanelli D."/>
            <person name="Grimwood J."/>
            <person name="Grossniklaus U."/>
            <person name="Hamada T."/>
            <person name="Haseloff J."/>
            <person name="Hetherington A.J."/>
            <person name="Higo A."/>
            <person name="Hirakawa Y."/>
            <person name="Hundley H.N."/>
            <person name="Ikeda Y."/>
            <person name="Inoue K."/>
            <person name="Inoue S.I."/>
            <person name="Ishida S."/>
            <person name="Jia Q."/>
            <person name="Kakita M."/>
            <person name="Kanazawa T."/>
            <person name="Kawai Y."/>
            <person name="Kawashima T."/>
            <person name="Kennedy M."/>
            <person name="Kinose K."/>
            <person name="Kinoshita T."/>
            <person name="Kohara Y."/>
            <person name="Koide E."/>
            <person name="Komatsu K."/>
            <person name="Kopischke S."/>
            <person name="Kubo M."/>
            <person name="Kyozuka J."/>
            <person name="Lagercrantz U."/>
            <person name="Lin S.S."/>
            <person name="Lindquist E."/>
            <person name="Lipzen A.M."/>
            <person name="Lu C.W."/>
            <person name="De Luna E."/>
            <person name="Martienssen R.A."/>
            <person name="Minamino N."/>
            <person name="Mizutani M."/>
            <person name="Mizutani M."/>
            <person name="Mochizuki N."/>
            <person name="Monte I."/>
            <person name="Mosher R."/>
            <person name="Nagasaki H."/>
            <person name="Nakagami H."/>
            <person name="Naramoto S."/>
            <person name="Nishitani K."/>
            <person name="Ohtani M."/>
            <person name="Okamoto T."/>
            <person name="Okumura M."/>
            <person name="Phillips J."/>
            <person name="Pollak B."/>
            <person name="Reinders A."/>
            <person name="Rovekamp M."/>
            <person name="Sano R."/>
            <person name="Sawa S."/>
            <person name="Schmid M.W."/>
            <person name="Shirakawa M."/>
            <person name="Solano R."/>
            <person name="Spunde A."/>
            <person name="Suetsugu N."/>
            <person name="Sugano S."/>
            <person name="Sugiyama A."/>
            <person name="Sun R."/>
            <person name="Suzuki Y."/>
            <person name="Takenaka M."/>
            <person name="Takezawa D."/>
            <person name="Tomogane H."/>
            <person name="Tsuzuki M."/>
            <person name="Ueda T."/>
            <person name="Umeda M."/>
            <person name="Ward J.M."/>
            <person name="Watanabe Y."/>
            <person name="Yazaki K."/>
            <person name="Yokoyama R."/>
            <person name="Yoshitake Y."/>
            <person name="Yotsui I."/>
            <person name="Zachgo S."/>
            <person name="Schmutz J."/>
        </authorList>
    </citation>
    <scope>NUCLEOTIDE SEQUENCE [LARGE SCALE GENOMIC DNA]</scope>
    <source>
        <strain evidence="5">Tak-1</strain>
    </source>
</reference>
<dbReference type="EMBL" id="KZ772680">
    <property type="protein sequence ID" value="PTQ47458.1"/>
    <property type="molecule type" value="Genomic_DNA"/>
</dbReference>
<keyword evidence="5" id="KW-1185">Reference proteome</keyword>
<dbReference type="Proteomes" id="UP000244005">
    <property type="component" value="Unassembled WGS sequence"/>
</dbReference>
<dbReference type="InterPro" id="IPR046465">
    <property type="entry name" value="BORCS6_C"/>
</dbReference>
<feature type="domain" description="BLOC-1-related complex subunit 6 C-terminal helix" evidence="3">
    <location>
        <begin position="88"/>
        <end position="186"/>
    </location>
</feature>
<dbReference type="Gramene" id="Mp8g10130.2">
    <property type="protein sequence ID" value="Mp8g10130.2.cds"/>
    <property type="gene ID" value="Mp8g10130"/>
</dbReference>
<proteinExistence type="predicted"/>
<evidence type="ECO:0000259" key="3">
    <source>
        <dbReference type="Pfam" id="PF10157"/>
    </source>
</evidence>
<name>A0A2R6XMX0_MARPO</name>
<accession>A0A2R6XMX0</accession>
<dbReference type="PANTHER" id="PTHR39708">
    <property type="entry name" value="OS07G0483400 PROTEIN"/>
    <property type="match status" value="1"/>
</dbReference>
<dbReference type="AlphaFoldDB" id="A0A2R6XMX0"/>
<evidence type="ECO:0000256" key="1">
    <source>
        <dbReference type="SAM" id="Coils"/>
    </source>
</evidence>
<keyword evidence="1" id="KW-0175">Coiled coil</keyword>
<gene>
    <name evidence="4" type="ORF">MARPO_0008s0209</name>
</gene>
<evidence type="ECO:0000313" key="5">
    <source>
        <dbReference type="Proteomes" id="UP000244005"/>
    </source>
</evidence>
<protein>
    <recommendedName>
        <fullName evidence="3">BLOC-1-related complex subunit 6 C-terminal helix domain-containing protein</fullName>
    </recommendedName>
</protein>
<dbReference type="OrthoDB" id="21270at2759"/>